<evidence type="ECO:0008006" key="3">
    <source>
        <dbReference type="Google" id="ProtNLM"/>
    </source>
</evidence>
<protein>
    <recommendedName>
        <fullName evidence="3">Secreted protein</fullName>
    </recommendedName>
</protein>
<organism evidence="1 2">
    <name type="scientific">Candidatus Magnetobacterium casense</name>
    <dbReference type="NCBI Taxonomy" id="1455061"/>
    <lineage>
        <taxon>Bacteria</taxon>
        <taxon>Pseudomonadati</taxon>
        <taxon>Nitrospirota</taxon>
        <taxon>Thermodesulfovibrionia</taxon>
        <taxon>Thermodesulfovibrionales</taxon>
        <taxon>Candidatus Magnetobacteriaceae</taxon>
        <taxon>Candidatus Magnetobacterium</taxon>
    </lineage>
</organism>
<evidence type="ECO:0000313" key="1">
    <source>
        <dbReference type="EMBL" id="MBV6340623.1"/>
    </source>
</evidence>
<accession>A0ABS6RXU2</accession>
<comment type="caution">
    <text evidence="1">The sequence shown here is derived from an EMBL/GenBank/DDBJ whole genome shotgun (WGS) entry which is preliminary data.</text>
</comment>
<dbReference type="RefSeq" id="WP_218251243.1">
    <property type="nucleotide sequence ID" value="NZ_JABXWD010000036.1"/>
</dbReference>
<keyword evidence="2" id="KW-1185">Reference proteome</keyword>
<gene>
    <name evidence="1" type="ORF">HWQ67_03405</name>
</gene>
<sequence length="106" mass="11670">MKVASAMVIITVIFVIIRSAGKESEVNIMNNTQSSQRPTIEEVKTRHEMSFFNISGVEGVGIGEESGRAVIKIYVSKQPKLLQDKIPAQIEGYPIVLEFSGGFHAF</sequence>
<dbReference type="Proteomes" id="UP001196980">
    <property type="component" value="Unassembled WGS sequence"/>
</dbReference>
<evidence type="ECO:0000313" key="2">
    <source>
        <dbReference type="Proteomes" id="UP001196980"/>
    </source>
</evidence>
<proteinExistence type="predicted"/>
<reference evidence="1 2" key="1">
    <citation type="journal article" date="2020" name="J Geophys Res Biogeosci">
        <title>Magnetotaxis as an Adaptation to Enable Bacterial Shuttling of Microbial Sulfur and Sulfur Cycling Across Aquatic Oxic#Anoxic Interfaces.</title>
        <authorList>
            <person name="Li J."/>
            <person name="Liu P."/>
            <person name="Wang J."/>
            <person name="Roberts A.P."/>
            <person name="Pan Y."/>
        </authorList>
    </citation>
    <scope>NUCLEOTIDE SEQUENCE [LARGE SCALE GENOMIC DNA]</scope>
    <source>
        <strain evidence="1 2">MYR-1_YQ</strain>
    </source>
</reference>
<name>A0ABS6RXU2_9BACT</name>
<dbReference type="EMBL" id="JABXWD010000036">
    <property type="protein sequence ID" value="MBV6340623.1"/>
    <property type="molecule type" value="Genomic_DNA"/>
</dbReference>